<dbReference type="GO" id="GO:0003755">
    <property type="term" value="F:peptidyl-prolyl cis-trans isomerase activity"/>
    <property type="evidence" value="ECO:0007669"/>
    <property type="project" value="UniProtKB-UniRule"/>
</dbReference>
<accession>A0A917HZM5</accession>
<feature type="signal peptide" evidence="6">
    <location>
        <begin position="1"/>
        <end position="21"/>
    </location>
</feature>
<dbReference type="AlphaFoldDB" id="A0A917HZM5"/>
<dbReference type="EC" id="5.2.1.8" evidence="4"/>
<keyword evidence="9" id="KW-1185">Reference proteome</keyword>
<dbReference type="SUPFAM" id="SSF54534">
    <property type="entry name" value="FKBP-like"/>
    <property type="match status" value="1"/>
</dbReference>
<dbReference type="Gene3D" id="3.10.50.40">
    <property type="match status" value="1"/>
</dbReference>
<proteinExistence type="inferred from homology"/>
<evidence type="ECO:0000256" key="4">
    <source>
        <dbReference type="RuleBase" id="RU003915"/>
    </source>
</evidence>
<feature type="region of interest" description="Disordered" evidence="5">
    <location>
        <begin position="245"/>
        <end position="288"/>
    </location>
</feature>
<keyword evidence="6" id="KW-0732">Signal</keyword>
<dbReference type="InterPro" id="IPR046357">
    <property type="entry name" value="PPIase_dom_sf"/>
</dbReference>
<evidence type="ECO:0000313" key="8">
    <source>
        <dbReference type="EMBL" id="GGG98173.1"/>
    </source>
</evidence>
<evidence type="ECO:0000313" key="9">
    <source>
        <dbReference type="Proteomes" id="UP000633278"/>
    </source>
</evidence>
<organism evidence="8 9">
    <name type="scientific">Polaribacter pacificus</name>
    <dbReference type="NCBI Taxonomy" id="1775173"/>
    <lineage>
        <taxon>Bacteria</taxon>
        <taxon>Pseudomonadati</taxon>
        <taxon>Bacteroidota</taxon>
        <taxon>Flavobacteriia</taxon>
        <taxon>Flavobacteriales</taxon>
        <taxon>Flavobacteriaceae</taxon>
    </lineage>
</organism>
<dbReference type="GO" id="GO:0005509">
    <property type="term" value="F:calcium ion binding"/>
    <property type="evidence" value="ECO:0007669"/>
    <property type="project" value="InterPro"/>
</dbReference>
<dbReference type="PROSITE" id="PS50059">
    <property type="entry name" value="FKBP_PPIASE"/>
    <property type="match status" value="1"/>
</dbReference>
<dbReference type="SUPFAM" id="SSF103647">
    <property type="entry name" value="TSP type-3 repeat"/>
    <property type="match status" value="1"/>
</dbReference>
<evidence type="ECO:0000259" key="7">
    <source>
        <dbReference type="PROSITE" id="PS50059"/>
    </source>
</evidence>
<dbReference type="EMBL" id="BMJW01000002">
    <property type="protein sequence ID" value="GGG98173.1"/>
    <property type="molecule type" value="Genomic_DNA"/>
</dbReference>
<feature type="compositionally biased region" description="Basic and acidic residues" evidence="5">
    <location>
        <begin position="254"/>
        <end position="273"/>
    </location>
</feature>
<protein>
    <recommendedName>
        <fullName evidence="4">Peptidyl-prolyl cis-trans isomerase</fullName>
        <ecNumber evidence="4">5.2.1.8</ecNumber>
    </recommendedName>
</protein>
<evidence type="ECO:0000256" key="1">
    <source>
        <dbReference type="ARBA" id="ARBA00000971"/>
    </source>
</evidence>
<dbReference type="InterPro" id="IPR001179">
    <property type="entry name" value="PPIase_FKBP_dom"/>
</dbReference>
<keyword evidence="3 4" id="KW-0413">Isomerase</keyword>
<evidence type="ECO:0000256" key="6">
    <source>
        <dbReference type="SAM" id="SignalP"/>
    </source>
</evidence>
<evidence type="ECO:0000256" key="2">
    <source>
        <dbReference type="ARBA" id="ARBA00023110"/>
    </source>
</evidence>
<sequence>MIKIKNIVLVALAAIFIYACSSSDPVEEFDAEAQALIDNDSLVKYLKNNYYDLTLDSIKPLAAGKTALLDDPKLKSKTVTESDINYTLYYYVLDEGTPDPVKGFPTKMDSVLVTYQGAFISKTTQLTIFETQNNATWLTLDAVVRGWSNGLIHFKGGKNITSNGPITYENGGKGYLIMPSGLGYGNIASADIPANMPLIFKINLFDLVENTDHDQDGLASYLEIENASIESNPLLVDTDGDFLANYQDNDDDGDGKLTKDEDANKDGDPRNDDTDGDGVPDYLDPDTK</sequence>
<dbReference type="PROSITE" id="PS51257">
    <property type="entry name" value="PROKAR_LIPOPROTEIN"/>
    <property type="match status" value="1"/>
</dbReference>
<gene>
    <name evidence="8" type="ORF">GCM10011416_15340</name>
</gene>
<dbReference type="RefSeq" id="WP_188598737.1">
    <property type="nucleotide sequence ID" value="NZ_BMJW01000002.1"/>
</dbReference>
<feature type="domain" description="PPIase FKBP-type" evidence="7">
    <location>
        <begin position="108"/>
        <end position="208"/>
    </location>
</feature>
<dbReference type="Proteomes" id="UP000633278">
    <property type="component" value="Unassembled WGS sequence"/>
</dbReference>
<feature type="chain" id="PRO_5037378883" description="Peptidyl-prolyl cis-trans isomerase" evidence="6">
    <location>
        <begin position="22"/>
        <end position="288"/>
    </location>
</feature>
<evidence type="ECO:0000256" key="5">
    <source>
        <dbReference type="SAM" id="MobiDB-lite"/>
    </source>
</evidence>
<reference evidence="8" key="1">
    <citation type="journal article" date="2014" name="Int. J. Syst. Evol. Microbiol.">
        <title>Complete genome sequence of Corynebacterium casei LMG S-19264T (=DSM 44701T), isolated from a smear-ripened cheese.</title>
        <authorList>
            <consortium name="US DOE Joint Genome Institute (JGI-PGF)"/>
            <person name="Walter F."/>
            <person name="Albersmeier A."/>
            <person name="Kalinowski J."/>
            <person name="Ruckert C."/>
        </authorList>
    </citation>
    <scope>NUCLEOTIDE SEQUENCE</scope>
    <source>
        <strain evidence="8">CGMCC 1.15763</strain>
    </source>
</reference>
<dbReference type="InterPro" id="IPR028974">
    <property type="entry name" value="TSP_type-3_rpt"/>
</dbReference>
<keyword evidence="2 3" id="KW-0697">Rotamase</keyword>
<name>A0A917HZM5_9FLAO</name>
<comment type="catalytic activity">
    <reaction evidence="1 3 4">
        <text>[protein]-peptidylproline (omega=180) = [protein]-peptidylproline (omega=0)</text>
        <dbReference type="Rhea" id="RHEA:16237"/>
        <dbReference type="Rhea" id="RHEA-COMP:10747"/>
        <dbReference type="Rhea" id="RHEA-COMP:10748"/>
        <dbReference type="ChEBI" id="CHEBI:83833"/>
        <dbReference type="ChEBI" id="CHEBI:83834"/>
        <dbReference type="EC" id="5.2.1.8"/>
    </reaction>
</comment>
<dbReference type="Pfam" id="PF00254">
    <property type="entry name" value="FKBP_C"/>
    <property type="match status" value="1"/>
</dbReference>
<reference evidence="8" key="2">
    <citation type="submission" date="2020-09" db="EMBL/GenBank/DDBJ databases">
        <authorList>
            <person name="Sun Q."/>
            <person name="Zhou Y."/>
        </authorList>
    </citation>
    <scope>NUCLEOTIDE SEQUENCE</scope>
    <source>
        <strain evidence="8">CGMCC 1.15763</strain>
    </source>
</reference>
<evidence type="ECO:0000256" key="3">
    <source>
        <dbReference type="PROSITE-ProRule" id="PRU00277"/>
    </source>
</evidence>
<comment type="caution">
    <text evidence="8">The sequence shown here is derived from an EMBL/GenBank/DDBJ whole genome shotgun (WGS) entry which is preliminary data.</text>
</comment>
<comment type="similarity">
    <text evidence="4">Belongs to the FKBP-type PPIase family.</text>
</comment>